<protein>
    <submittedName>
        <fullName evidence="1">Uncharacterized protein</fullName>
    </submittedName>
</protein>
<comment type="caution">
    <text evidence="1">The sequence shown here is derived from an EMBL/GenBank/DDBJ whole genome shotgun (WGS) entry which is preliminary data.</text>
</comment>
<proteinExistence type="predicted"/>
<dbReference type="Pfam" id="PF05542">
    <property type="entry name" value="DUF760"/>
    <property type="match status" value="1"/>
</dbReference>
<sequence>MYIPGMERDLVIGGLPACNSALVASSCIENKISLAGPCSLKWRTFSYCKKMNWKVSIGGRKNLRHVVVKADMTASATTIFAAPLLLESPSGQFLAELLQSHPHLVYAAAEHQLEALAETKNTAESKEHSSSSESEAVLYKRIAELKGRAWCKSLEDIMYALIVQKFSEASIAFVLQISASPKNQRVDSWSPQDVELESIHSAAALELIQEHLKLVLGGKNNRANNSNSTMQISKLRMGRAYAASAVYGYFIRRVDKRFQLERAATISTAQLIELEHTYLQGQSLGNPKDIDASFKEAQKTTAIVLRPSDAVNANRGTEEVPASGRLRAYMMSFDQATLQWYANLRSKECASVIERHTEALFGKPELRLTPKGVVAVAKDELISLSFSGLKRLILEAVAFGSFLWDVETYVDDFVMR</sequence>
<evidence type="ECO:0000313" key="2">
    <source>
        <dbReference type="Proteomes" id="UP000825935"/>
    </source>
</evidence>
<dbReference type="AlphaFoldDB" id="A0A8T2UFB6"/>
<dbReference type="InterPro" id="IPR038925">
    <property type="entry name" value="At3g17800-like"/>
</dbReference>
<dbReference type="EMBL" id="CM035412">
    <property type="protein sequence ID" value="KAH7433348.1"/>
    <property type="molecule type" value="Genomic_DNA"/>
</dbReference>
<dbReference type="InterPro" id="IPR008479">
    <property type="entry name" value="DUF760"/>
</dbReference>
<dbReference type="OrthoDB" id="25131at2759"/>
<reference evidence="1" key="1">
    <citation type="submission" date="2021-08" db="EMBL/GenBank/DDBJ databases">
        <title>WGS assembly of Ceratopteris richardii.</title>
        <authorList>
            <person name="Marchant D.B."/>
            <person name="Chen G."/>
            <person name="Jenkins J."/>
            <person name="Shu S."/>
            <person name="Leebens-Mack J."/>
            <person name="Grimwood J."/>
            <person name="Schmutz J."/>
            <person name="Soltis P."/>
            <person name="Soltis D."/>
            <person name="Chen Z.-H."/>
        </authorList>
    </citation>
    <scope>NUCLEOTIDE SEQUENCE</scope>
    <source>
        <strain evidence="1">Whitten #5841</strain>
        <tissue evidence="1">Leaf</tissue>
    </source>
</reference>
<dbReference type="PANTHER" id="PTHR31808">
    <property type="entry name" value="EXPRESSED PROTEIN"/>
    <property type="match status" value="1"/>
</dbReference>
<keyword evidence="2" id="KW-1185">Reference proteome</keyword>
<name>A0A8T2UFB6_CERRI</name>
<evidence type="ECO:0000313" key="1">
    <source>
        <dbReference type="EMBL" id="KAH7433348.1"/>
    </source>
</evidence>
<dbReference type="PANTHER" id="PTHR31808:SF4">
    <property type="entry name" value="LIGASE, PUTATIVE (DUF760)-RELATED"/>
    <property type="match status" value="1"/>
</dbReference>
<dbReference type="Proteomes" id="UP000825935">
    <property type="component" value="Chromosome 7"/>
</dbReference>
<gene>
    <name evidence="1" type="ORF">KP509_07G064800</name>
</gene>
<organism evidence="1 2">
    <name type="scientific">Ceratopteris richardii</name>
    <name type="common">Triangle waterfern</name>
    <dbReference type="NCBI Taxonomy" id="49495"/>
    <lineage>
        <taxon>Eukaryota</taxon>
        <taxon>Viridiplantae</taxon>
        <taxon>Streptophyta</taxon>
        <taxon>Embryophyta</taxon>
        <taxon>Tracheophyta</taxon>
        <taxon>Polypodiopsida</taxon>
        <taxon>Polypodiidae</taxon>
        <taxon>Polypodiales</taxon>
        <taxon>Pteridineae</taxon>
        <taxon>Pteridaceae</taxon>
        <taxon>Parkerioideae</taxon>
        <taxon>Ceratopteris</taxon>
    </lineage>
</organism>
<dbReference type="OMA" id="CPGFMRF"/>
<accession>A0A8T2UFB6</accession>